<evidence type="ECO:0000256" key="1">
    <source>
        <dbReference type="SAM" id="Coils"/>
    </source>
</evidence>
<dbReference type="InterPro" id="IPR025668">
    <property type="entry name" value="Tnp_DDE_dom"/>
</dbReference>
<feature type="coiled-coil region" evidence="1">
    <location>
        <begin position="205"/>
        <end position="236"/>
    </location>
</feature>
<accession>A0A5M9GFU6</accession>
<keyword evidence="5" id="KW-1185">Reference proteome</keyword>
<dbReference type="PANTHER" id="PTHR33408">
    <property type="entry name" value="TRANSPOSASE"/>
    <property type="match status" value="1"/>
</dbReference>
<dbReference type="PANTHER" id="PTHR33408:SF2">
    <property type="entry name" value="TRANSPOSASE DDE DOMAIN-CONTAINING PROTEIN"/>
    <property type="match status" value="1"/>
</dbReference>
<name>A0A5M9GFU6_9SPHI</name>
<sequence length="513" mass="59153">MKTRSNVHFKALTSQQVVLFPSNIGDRIPSDHPVRIVNQVVESLNIDDILSGYKGGGTSSFHPRMLIKVLFYSYFCNIYSCRKMAQALQENIHFMWLSGNSTPDFRTINDFRGKRLKDKIQHLFAELVRLMADLGYVSLDIQYVDGTKLESASNRYTFVWKGSTEKNKAKLEEKITGVLGDIDRSIKHDKAELASPEKPGVPVSSTELKNRIDELNGRLAELNKQQKKEVKKLEKDALPRLEKYEAQLETLGTRNSYSKTDQDATFMRMKEDHMKNGQLKPAYNTQISTENQFITNFSIHQRAGDTATLTLHLEQFKAHYNKQSKKVVADSGYGSEQNYQWMEDNDIEAFIKYNYFHKEQKRSFKKNIYHASNLPYDVQGDYFICPAGKRMIKMEESERISELGYKSKVSCYKTESCQGCPLRKMCYKGDEDRKIEVNHALRAFKEKVKQKLLSEEGVRLRKNRAIEPEAVFGQLKSNNRFNRFRLRTLPKVNIEFGLAAIAHNLRKMAAKAA</sequence>
<dbReference type="AlphaFoldDB" id="A0A5M9GFU6"/>
<evidence type="ECO:0000259" key="2">
    <source>
        <dbReference type="Pfam" id="PF05598"/>
    </source>
</evidence>
<reference evidence="4 5" key="1">
    <citation type="submission" date="2019-09" db="EMBL/GenBank/DDBJ databases">
        <title>Pararcticibacter amylolyticus gen. nov., sp. nov., isolated from a rottenly hemp rope, and reclassification of Pedobacter tournemirensis as Pararcticibacter tournemirensis comb. nov.</title>
        <authorList>
            <person name="Cai Y."/>
        </authorList>
    </citation>
    <scope>NUCLEOTIDE SEQUENCE [LARGE SCALE GENOMIC DNA]</scope>
    <source>
        <strain evidence="4 5">TF5-37.2-LB10</strain>
    </source>
</reference>
<dbReference type="Proteomes" id="UP000322918">
    <property type="component" value="Unassembled WGS sequence"/>
</dbReference>
<evidence type="ECO:0000259" key="3">
    <source>
        <dbReference type="Pfam" id="PF13751"/>
    </source>
</evidence>
<dbReference type="InterPro" id="IPR008490">
    <property type="entry name" value="Transposase_InsH_N"/>
</dbReference>
<evidence type="ECO:0000313" key="5">
    <source>
        <dbReference type="Proteomes" id="UP000322918"/>
    </source>
</evidence>
<organism evidence="4 5">
    <name type="scientific">Arcticibacter tournemirensis</name>
    <dbReference type="NCBI Taxonomy" id="699437"/>
    <lineage>
        <taxon>Bacteria</taxon>
        <taxon>Pseudomonadati</taxon>
        <taxon>Bacteroidota</taxon>
        <taxon>Sphingobacteriia</taxon>
        <taxon>Sphingobacteriales</taxon>
        <taxon>Sphingobacteriaceae</taxon>
        <taxon>Arcticibacter</taxon>
    </lineage>
</organism>
<dbReference type="RefSeq" id="WP_141813451.1">
    <property type="nucleotide sequence ID" value="NZ_VFPL01000001.1"/>
</dbReference>
<keyword evidence="1" id="KW-0175">Coiled coil</keyword>
<dbReference type="NCBIfam" id="NF033551">
    <property type="entry name" value="transpos_IS1182"/>
    <property type="match status" value="1"/>
</dbReference>
<evidence type="ECO:0000313" key="4">
    <source>
        <dbReference type="EMBL" id="KAA8473473.1"/>
    </source>
</evidence>
<gene>
    <name evidence="4" type="ORF">F1649_22705</name>
</gene>
<feature type="domain" description="Transposase InsH N-terminal" evidence="2">
    <location>
        <begin position="23"/>
        <end position="112"/>
    </location>
</feature>
<dbReference type="OrthoDB" id="1121830at2"/>
<dbReference type="EMBL" id="VWNE01000080">
    <property type="protein sequence ID" value="KAA8473473.1"/>
    <property type="molecule type" value="Genomic_DNA"/>
</dbReference>
<dbReference type="Pfam" id="PF13751">
    <property type="entry name" value="DDE_Tnp_1_6"/>
    <property type="match status" value="1"/>
</dbReference>
<comment type="caution">
    <text evidence="4">The sequence shown here is derived from an EMBL/GenBank/DDBJ whole genome shotgun (WGS) entry which is preliminary data.</text>
</comment>
<dbReference type="InterPro" id="IPR047629">
    <property type="entry name" value="IS1182_transpos"/>
</dbReference>
<dbReference type="Pfam" id="PF05598">
    <property type="entry name" value="DUF772"/>
    <property type="match status" value="1"/>
</dbReference>
<feature type="domain" description="Transposase DDE" evidence="3">
    <location>
        <begin position="384"/>
        <end position="509"/>
    </location>
</feature>
<proteinExistence type="predicted"/>
<protein>
    <submittedName>
        <fullName evidence="4">IS1182 family transposase</fullName>
    </submittedName>
</protein>